<keyword evidence="2" id="KW-0472">Membrane</keyword>
<feature type="transmembrane region" description="Helical" evidence="2">
    <location>
        <begin position="190"/>
        <end position="215"/>
    </location>
</feature>
<gene>
    <name evidence="3" type="ORF">TrST_g10065</name>
</gene>
<evidence type="ECO:0000256" key="1">
    <source>
        <dbReference type="SAM" id="MobiDB-lite"/>
    </source>
</evidence>
<keyword evidence="4" id="KW-1185">Reference proteome</keyword>
<protein>
    <submittedName>
        <fullName evidence="3">Uncharacterized protein</fullName>
    </submittedName>
</protein>
<feature type="region of interest" description="Disordered" evidence="1">
    <location>
        <begin position="129"/>
        <end position="151"/>
    </location>
</feature>
<keyword evidence="2" id="KW-0812">Transmembrane</keyword>
<evidence type="ECO:0000313" key="4">
    <source>
        <dbReference type="Proteomes" id="UP001165085"/>
    </source>
</evidence>
<feature type="compositionally biased region" description="Pro residues" evidence="1">
    <location>
        <begin position="136"/>
        <end position="147"/>
    </location>
</feature>
<organism evidence="3 4">
    <name type="scientific">Triparma strigata</name>
    <dbReference type="NCBI Taxonomy" id="1606541"/>
    <lineage>
        <taxon>Eukaryota</taxon>
        <taxon>Sar</taxon>
        <taxon>Stramenopiles</taxon>
        <taxon>Ochrophyta</taxon>
        <taxon>Bolidophyceae</taxon>
        <taxon>Parmales</taxon>
        <taxon>Triparmaceae</taxon>
        <taxon>Triparma</taxon>
    </lineage>
</organism>
<comment type="caution">
    <text evidence="3">The sequence shown here is derived from an EMBL/GenBank/DDBJ whole genome shotgun (WGS) entry which is preliminary data.</text>
</comment>
<accession>A0A9W7EF45</accession>
<feature type="transmembrane region" description="Helical" evidence="2">
    <location>
        <begin position="21"/>
        <end position="42"/>
    </location>
</feature>
<name>A0A9W7EF45_9STRA</name>
<keyword evidence="2" id="KW-1133">Transmembrane helix</keyword>
<dbReference type="OrthoDB" id="10574020at2759"/>
<evidence type="ECO:0000256" key="2">
    <source>
        <dbReference type="SAM" id="Phobius"/>
    </source>
</evidence>
<proteinExistence type="predicted"/>
<dbReference type="Proteomes" id="UP001165085">
    <property type="component" value="Unassembled WGS sequence"/>
</dbReference>
<sequence length="222" mass="24035">MATTAVIPRPLRFMHNLPASLWSKLTLFSVVSSALSFSYYFYDKYDDSTDSVSDDDESLGYNVPWYAFGFAAALSMVGDAVGECEFLPVLSLASLDGFDGTAVESDNKVIDDSSQTEEDGFLVDPLLTSSELSSTPTPPSTPSPPSPESDVDDNFVMSYSVSIDLGNSVSDLITPMFIKMLGHVVGEDEGAWMAAGLVVLGLWKVGVCAVGRIWWRRKGRVD</sequence>
<evidence type="ECO:0000313" key="3">
    <source>
        <dbReference type="EMBL" id="GMH76517.1"/>
    </source>
</evidence>
<dbReference type="AlphaFoldDB" id="A0A9W7EF45"/>
<dbReference type="EMBL" id="BRXY01000198">
    <property type="protein sequence ID" value="GMH76517.1"/>
    <property type="molecule type" value="Genomic_DNA"/>
</dbReference>
<reference evidence="4" key="1">
    <citation type="journal article" date="2023" name="Commun. Biol.">
        <title>Genome analysis of Parmales, the sister group of diatoms, reveals the evolutionary specialization of diatoms from phago-mixotrophs to photoautotrophs.</title>
        <authorList>
            <person name="Ban H."/>
            <person name="Sato S."/>
            <person name="Yoshikawa S."/>
            <person name="Yamada K."/>
            <person name="Nakamura Y."/>
            <person name="Ichinomiya M."/>
            <person name="Sato N."/>
            <person name="Blanc-Mathieu R."/>
            <person name="Endo H."/>
            <person name="Kuwata A."/>
            <person name="Ogata H."/>
        </authorList>
    </citation>
    <scope>NUCLEOTIDE SEQUENCE [LARGE SCALE GENOMIC DNA]</scope>
    <source>
        <strain evidence="4">NIES 3701</strain>
    </source>
</reference>